<feature type="region of interest" description="Disordered" evidence="1">
    <location>
        <begin position="212"/>
        <end position="234"/>
    </location>
</feature>
<dbReference type="Pfam" id="PF24316">
    <property type="entry name" value="Tli3"/>
    <property type="match status" value="1"/>
</dbReference>
<sequence>MLRRFLVGFLIIVTFAGCEERPVAETNLGANASATGTRDTTYSVPPQVVYRVDDHRFITLENYNDCSGDTWYNDTKSGVRTKIGLTWPAGFRGELVVDDPTGMNVVIPTVSTNLCGDRGCINYLAYSSDGGRSFNWLQYDDHAKSFDSVKSSGDYLMSVTKDSLYITQKISDAGDTYTDRVPLAPGYVYGQDAKLPKGVGIESDAQLPRNLATPSGQKHYACDNSIHDSKATKK</sequence>
<reference evidence="3 4" key="1">
    <citation type="submission" date="2014-03" db="EMBL/GenBank/DDBJ databases">
        <title>Draft Genome Sequences of Four Burkholderia Strains.</title>
        <authorList>
            <person name="Liu X.Y."/>
            <person name="Li C.X."/>
            <person name="Xu J.H."/>
        </authorList>
    </citation>
    <scope>NUCLEOTIDE SEQUENCE [LARGE SCALE GENOMIC DNA]</scope>
    <source>
        <strain evidence="3 4">OP-1</strain>
    </source>
</reference>
<feature type="compositionally biased region" description="Basic and acidic residues" evidence="1">
    <location>
        <begin position="225"/>
        <end position="234"/>
    </location>
</feature>
<organism evidence="3 4">
    <name type="scientific">Caballeronia zhejiangensis</name>
    <dbReference type="NCBI Taxonomy" id="871203"/>
    <lineage>
        <taxon>Bacteria</taxon>
        <taxon>Pseudomonadati</taxon>
        <taxon>Pseudomonadota</taxon>
        <taxon>Betaproteobacteria</taxon>
        <taxon>Burkholderiales</taxon>
        <taxon>Burkholderiaceae</taxon>
        <taxon>Caballeronia</taxon>
    </lineage>
</organism>
<proteinExistence type="predicted"/>
<name>A0A656QH24_9BURK</name>
<gene>
    <name evidence="3" type="ORF">BG60_22700</name>
</gene>
<evidence type="ECO:0000313" key="4">
    <source>
        <dbReference type="Proteomes" id="UP000027451"/>
    </source>
</evidence>
<dbReference type="EMBL" id="JFHD01000033">
    <property type="protein sequence ID" value="KDR26564.1"/>
    <property type="molecule type" value="Genomic_DNA"/>
</dbReference>
<comment type="caution">
    <text evidence="3">The sequence shown here is derived from an EMBL/GenBank/DDBJ whole genome shotgun (WGS) entry which is preliminary data.</text>
</comment>
<evidence type="ECO:0000313" key="3">
    <source>
        <dbReference type="EMBL" id="KDR26564.1"/>
    </source>
</evidence>
<dbReference type="RefSeq" id="WP_075583565.1">
    <property type="nucleotide sequence ID" value="NZ_JFHD01000033.1"/>
</dbReference>
<evidence type="ECO:0000259" key="2">
    <source>
        <dbReference type="Pfam" id="PF24316"/>
    </source>
</evidence>
<protein>
    <recommendedName>
        <fullName evidence="2">Tli3-like domain-containing protein</fullName>
    </recommendedName>
</protein>
<keyword evidence="4" id="KW-1185">Reference proteome</keyword>
<dbReference type="PROSITE" id="PS51257">
    <property type="entry name" value="PROKAR_LIPOPROTEIN"/>
    <property type="match status" value="1"/>
</dbReference>
<accession>A0A656QH24</accession>
<dbReference type="AlphaFoldDB" id="A0A656QH24"/>
<dbReference type="InterPro" id="IPR057562">
    <property type="entry name" value="Tli3-like_dom"/>
</dbReference>
<feature type="domain" description="Tli3-like" evidence="2">
    <location>
        <begin position="42"/>
        <end position="167"/>
    </location>
</feature>
<evidence type="ECO:0000256" key="1">
    <source>
        <dbReference type="SAM" id="MobiDB-lite"/>
    </source>
</evidence>
<dbReference type="Proteomes" id="UP000027451">
    <property type="component" value="Unassembled WGS sequence"/>
</dbReference>